<dbReference type="Proteomes" id="UP000756346">
    <property type="component" value="Unassembled WGS sequence"/>
</dbReference>
<keyword evidence="3" id="KW-1185">Reference proteome</keyword>
<accession>A0A9P9BR45</accession>
<organism evidence="2 3">
    <name type="scientific">Microdochium trichocladiopsis</name>
    <dbReference type="NCBI Taxonomy" id="1682393"/>
    <lineage>
        <taxon>Eukaryota</taxon>
        <taxon>Fungi</taxon>
        <taxon>Dikarya</taxon>
        <taxon>Ascomycota</taxon>
        <taxon>Pezizomycotina</taxon>
        <taxon>Sordariomycetes</taxon>
        <taxon>Xylariomycetidae</taxon>
        <taxon>Xylariales</taxon>
        <taxon>Microdochiaceae</taxon>
        <taxon>Microdochium</taxon>
    </lineage>
</organism>
<feature type="region of interest" description="Disordered" evidence="1">
    <location>
        <begin position="21"/>
        <end position="45"/>
    </location>
</feature>
<comment type="caution">
    <text evidence="2">The sequence shown here is derived from an EMBL/GenBank/DDBJ whole genome shotgun (WGS) entry which is preliminary data.</text>
</comment>
<proteinExistence type="predicted"/>
<name>A0A9P9BR45_9PEZI</name>
<dbReference type="AlphaFoldDB" id="A0A9P9BR45"/>
<gene>
    <name evidence="2" type="ORF">B0I36DRAFT_324325</name>
</gene>
<evidence type="ECO:0000256" key="1">
    <source>
        <dbReference type="SAM" id="MobiDB-lite"/>
    </source>
</evidence>
<protein>
    <submittedName>
        <fullName evidence="2">Uncharacterized protein</fullName>
    </submittedName>
</protein>
<dbReference type="RefSeq" id="XP_046013303.1">
    <property type="nucleotide sequence ID" value="XM_046154087.1"/>
</dbReference>
<dbReference type="GeneID" id="70183633"/>
<dbReference type="EMBL" id="JAGTJQ010000005">
    <property type="protein sequence ID" value="KAH7031623.1"/>
    <property type="molecule type" value="Genomic_DNA"/>
</dbReference>
<evidence type="ECO:0000313" key="3">
    <source>
        <dbReference type="Proteomes" id="UP000756346"/>
    </source>
</evidence>
<evidence type="ECO:0000313" key="2">
    <source>
        <dbReference type="EMBL" id="KAH7031623.1"/>
    </source>
</evidence>
<reference evidence="2" key="1">
    <citation type="journal article" date="2021" name="Nat. Commun.">
        <title>Genetic determinants of endophytism in the Arabidopsis root mycobiome.</title>
        <authorList>
            <person name="Mesny F."/>
            <person name="Miyauchi S."/>
            <person name="Thiergart T."/>
            <person name="Pickel B."/>
            <person name="Atanasova L."/>
            <person name="Karlsson M."/>
            <person name="Huettel B."/>
            <person name="Barry K.W."/>
            <person name="Haridas S."/>
            <person name="Chen C."/>
            <person name="Bauer D."/>
            <person name="Andreopoulos W."/>
            <person name="Pangilinan J."/>
            <person name="LaButti K."/>
            <person name="Riley R."/>
            <person name="Lipzen A."/>
            <person name="Clum A."/>
            <person name="Drula E."/>
            <person name="Henrissat B."/>
            <person name="Kohler A."/>
            <person name="Grigoriev I.V."/>
            <person name="Martin F.M."/>
            <person name="Hacquard S."/>
        </authorList>
    </citation>
    <scope>NUCLEOTIDE SEQUENCE</scope>
    <source>
        <strain evidence="2">MPI-CAGE-CH-0230</strain>
    </source>
</reference>
<sequence length="170" mass="18238">MVSTGEKSRLCHGPPFVIRAASESSPWDGHPPTQKAGGGAQKVDGQRFPGLPEVVRCLLASSRVQGASMAARGRLLDRLPRSSFGGTVIGIVAGAVPNRLDRVEIPVLSGMKLRCICNSQFRVPGTTDSRLEMRPGIIPVSLWKLPHAAPACRVCFPRFCPFAVRRVLAS</sequence>